<dbReference type="InterPro" id="IPR006597">
    <property type="entry name" value="Sel1-like"/>
</dbReference>
<keyword evidence="4" id="KW-1185">Reference proteome</keyword>
<dbReference type="EMBL" id="JABBGA010000013">
    <property type="protein sequence ID" value="NML27251.1"/>
    <property type="molecule type" value="Genomic_DNA"/>
</dbReference>
<accession>A0A848GCN6</accession>
<organism evidence="3 4">
    <name type="scientific">Zoogloea dura</name>
    <dbReference type="NCBI Taxonomy" id="2728840"/>
    <lineage>
        <taxon>Bacteria</taxon>
        <taxon>Pseudomonadati</taxon>
        <taxon>Pseudomonadota</taxon>
        <taxon>Betaproteobacteria</taxon>
        <taxon>Rhodocyclales</taxon>
        <taxon>Zoogloeaceae</taxon>
        <taxon>Zoogloea</taxon>
    </lineage>
</organism>
<dbReference type="RefSeq" id="WP_169146781.1">
    <property type="nucleotide sequence ID" value="NZ_JABBGA010000013.1"/>
</dbReference>
<evidence type="ECO:0000313" key="4">
    <source>
        <dbReference type="Proteomes" id="UP000580043"/>
    </source>
</evidence>
<dbReference type="InterPro" id="IPR011990">
    <property type="entry name" value="TPR-like_helical_dom_sf"/>
</dbReference>
<dbReference type="SUPFAM" id="SSF81901">
    <property type="entry name" value="HCP-like"/>
    <property type="match status" value="1"/>
</dbReference>
<dbReference type="Gene3D" id="1.25.40.10">
    <property type="entry name" value="Tetratricopeptide repeat domain"/>
    <property type="match status" value="1"/>
</dbReference>
<feature type="signal peptide" evidence="2">
    <location>
        <begin position="1"/>
        <end position="19"/>
    </location>
</feature>
<proteinExistence type="predicted"/>
<protein>
    <submittedName>
        <fullName evidence="3">Sel1 repeat family protein</fullName>
    </submittedName>
</protein>
<comment type="caution">
    <text evidence="3">The sequence shown here is derived from an EMBL/GenBank/DDBJ whole genome shotgun (WGS) entry which is preliminary data.</text>
</comment>
<name>A0A848GCN6_9RHOO</name>
<dbReference type="AlphaFoldDB" id="A0A848GCN6"/>
<evidence type="ECO:0000313" key="3">
    <source>
        <dbReference type="EMBL" id="NML27251.1"/>
    </source>
</evidence>
<dbReference type="SMART" id="SM00671">
    <property type="entry name" value="SEL1"/>
    <property type="match status" value="2"/>
</dbReference>
<keyword evidence="2" id="KW-0732">Signal</keyword>
<reference evidence="3 4" key="1">
    <citation type="submission" date="2020-04" db="EMBL/GenBank/DDBJ databases">
        <title>Zoogloea sp. G-4-1-14 isolated from soil.</title>
        <authorList>
            <person name="Dahal R.H."/>
        </authorList>
    </citation>
    <scope>NUCLEOTIDE SEQUENCE [LARGE SCALE GENOMIC DNA]</scope>
    <source>
        <strain evidence="3 4">G-4-1-14</strain>
    </source>
</reference>
<dbReference type="Proteomes" id="UP000580043">
    <property type="component" value="Unassembled WGS sequence"/>
</dbReference>
<dbReference type="Pfam" id="PF08238">
    <property type="entry name" value="Sel1"/>
    <property type="match status" value="2"/>
</dbReference>
<evidence type="ECO:0000256" key="2">
    <source>
        <dbReference type="SAM" id="SignalP"/>
    </source>
</evidence>
<evidence type="ECO:0000256" key="1">
    <source>
        <dbReference type="SAM" id="MobiDB-lite"/>
    </source>
</evidence>
<gene>
    <name evidence="3" type="ORF">HHL15_15975</name>
</gene>
<sequence>MKRPLAGALLALALVGAQADNRFCGGPVAQTGEPTDLAHVVGDQTLEYMADQPASMMVCSKGYLLEKCGDHETAMKIFDRCIAAGYIGAMIWKALMLQDGAAVAPDPAGAAELMRRAALAGDSPYATLGKLHYASALHEGKGVLRDEVEARRWFEAAAADGNPDAIEFLRTGYHVGDRDGRARGVGVPPPLAGAQPLPGDLLEAAAAPPSTPAGAASSGSRGATPAARRLVDRPDLSPPPAPAAAPAGVAAASAAPVGQRLQPVVAKLATETQPAGGWLPALLLAAFLSGLARQWRPRRGPFMSLSVAPLPARGV</sequence>
<feature type="region of interest" description="Disordered" evidence="1">
    <location>
        <begin position="180"/>
        <end position="247"/>
    </location>
</feature>
<feature type="compositionally biased region" description="Low complexity" evidence="1">
    <location>
        <begin position="192"/>
        <end position="228"/>
    </location>
</feature>
<feature type="chain" id="PRO_5032671276" evidence="2">
    <location>
        <begin position="20"/>
        <end position="315"/>
    </location>
</feature>